<evidence type="ECO:0000313" key="4">
    <source>
        <dbReference type="Proteomes" id="UP000178427"/>
    </source>
</evidence>
<dbReference type="CDD" id="cd01130">
    <property type="entry name" value="VirB11-like_ATPase"/>
    <property type="match status" value="1"/>
</dbReference>
<evidence type="ECO:0000313" key="3">
    <source>
        <dbReference type="EMBL" id="OGG73977.1"/>
    </source>
</evidence>
<dbReference type="GO" id="GO:0016887">
    <property type="term" value="F:ATP hydrolysis activity"/>
    <property type="evidence" value="ECO:0007669"/>
    <property type="project" value="InterPro"/>
</dbReference>
<proteinExistence type="inferred from homology"/>
<dbReference type="AlphaFoldDB" id="A0A1F6EK28"/>
<dbReference type="PANTHER" id="PTHR30486">
    <property type="entry name" value="TWITCHING MOTILITY PROTEIN PILT"/>
    <property type="match status" value="1"/>
</dbReference>
<feature type="domain" description="Bacterial type II secretion system protein E" evidence="2">
    <location>
        <begin position="148"/>
        <end position="365"/>
    </location>
</feature>
<evidence type="ECO:0000259" key="2">
    <source>
        <dbReference type="Pfam" id="PF00437"/>
    </source>
</evidence>
<gene>
    <name evidence="3" type="ORF">A3A40_03085</name>
</gene>
<accession>A0A1F6EK28</accession>
<dbReference type="Proteomes" id="UP000178427">
    <property type="component" value="Unassembled WGS sequence"/>
</dbReference>
<dbReference type="SUPFAM" id="SSF52540">
    <property type="entry name" value="P-loop containing nucleoside triphosphate hydrolases"/>
    <property type="match status" value="1"/>
</dbReference>
<protein>
    <recommendedName>
        <fullName evidence="2">Bacterial type II secretion system protein E domain-containing protein</fullName>
    </recommendedName>
</protein>
<organism evidence="3 4">
    <name type="scientific">Candidatus Kaiserbacteria bacterium RIFCSPLOWO2_01_FULL_54_20</name>
    <dbReference type="NCBI Taxonomy" id="1798513"/>
    <lineage>
        <taxon>Bacteria</taxon>
        <taxon>Candidatus Kaiseribacteriota</taxon>
    </lineage>
</organism>
<evidence type="ECO:0000256" key="1">
    <source>
        <dbReference type="ARBA" id="ARBA00006611"/>
    </source>
</evidence>
<dbReference type="InterPro" id="IPR050921">
    <property type="entry name" value="T4SS_GSP_E_ATPase"/>
</dbReference>
<dbReference type="EMBL" id="MFMA01000018">
    <property type="protein sequence ID" value="OGG73977.1"/>
    <property type="molecule type" value="Genomic_DNA"/>
</dbReference>
<comment type="caution">
    <text evidence="3">The sequence shown here is derived from an EMBL/GenBank/DDBJ whole genome shotgun (WGS) entry which is preliminary data.</text>
</comment>
<dbReference type="Gene3D" id="3.40.50.300">
    <property type="entry name" value="P-loop containing nucleotide triphosphate hydrolases"/>
    <property type="match status" value="1"/>
</dbReference>
<dbReference type="InterPro" id="IPR001482">
    <property type="entry name" value="T2SS/T4SS_dom"/>
</dbReference>
<dbReference type="STRING" id="1798513.A3A40_03085"/>
<comment type="similarity">
    <text evidence="1">Belongs to the GSP E family.</text>
</comment>
<dbReference type="Pfam" id="PF00437">
    <property type="entry name" value="T2SSE"/>
    <property type="match status" value="1"/>
</dbReference>
<reference evidence="3 4" key="1">
    <citation type="journal article" date="2016" name="Nat. Commun.">
        <title>Thousands of microbial genomes shed light on interconnected biogeochemical processes in an aquifer system.</title>
        <authorList>
            <person name="Anantharaman K."/>
            <person name="Brown C.T."/>
            <person name="Hug L.A."/>
            <person name="Sharon I."/>
            <person name="Castelle C.J."/>
            <person name="Probst A.J."/>
            <person name="Thomas B.C."/>
            <person name="Singh A."/>
            <person name="Wilkins M.J."/>
            <person name="Karaoz U."/>
            <person name="Brodie E.L."/>
            <person name="Williams K.H."/>
            <person name="Hubbard S.S."/>
            <person name="Banfield J.F."/>
        </authorList>
    </citation>
    <scope>NUCLEOTIDE SEQUENCE [LARGE SCALE GENOMIC DNA]</scope>
</reference>
<sequence>MAKITQDYPFFDYELHEELSSEELALVKELFEVLTSSGDLAAFCRKYGVEQKKMQDFVSSLDVMSLGRPVSSRIRADFVSRLLAALALPNAQQLSVAVANAVHGYQVIQPLLDDDDVEEITFDGEKPVFIYHREKGVCKTNLAFSSGELAAFLAQLDVKPDGEVVETRLADGSRASVLTPPVVANPSVTIRKYRTHPLSIMDLIEKNTITAELAAFLWTAVDGLMVTPFNFLIVGSTSAGKTSLLNACTAFIPPSERIVIIEDVPELNLSSKQNSVQATSTPSFDMQALLKSSLRLRPDRIIVGDIRGGEAETMFTAMNTGHRGVIGTLHANNATDAMTRLQNEPMNVPRGLLPLCDLIIVQQRFNDRKKGTIRRVVQVAEVSKIEEDIIAMNDLFLYDPQSDTIERTRFQSLAVEKLSKALNVSINDVKNAIQERVSIIEDLGKEGVAQGGDVNDFMLKYYARYYRGV</sequence>
<dbReference type="PANTHER" id="PTHR30486:SF15">
    <property type="entry name" value="TYPE II_IV SECRETION SYSTEM ATPASE"/>
    <property type="match status" value="1"/>
</dbReference>
<dbReference type="Gene3D" id="3.30.450.380">
    <property type="match status" value="1"/>
</dbReference>
<name>A0A1F6EK28_9BACT</name>
<dbReference type="InterPro" id="IPR027417">
    <property type="entry name" value="P-loop_NTPase"/>
</dbReference>